<evidence type="ECO:0000256" key="1">
    <source>
        <dbReference type="ARBA" id="ARBA00004173"/>
    </source>
</evidence>
<dbReference type="Gramene" id="CMK267CT">
    <property type="protein sequence ID" value="CMK267CT"/>
    <property type="gene ID" value="CMK267C"/>
</dbReference>
<proteinExistence type="predicted"/>
<dbReference type="RefSeq" id="XP_005536646.1">
    <property type="nucleotide sequence ID" value="XM_005536589.1"/>
</dbReference>
<keyword evidence="11" id="KW-1185">Reference proteome</keyword>
<feature type="signal peptide" evidence="9">
    <location>
        <begin position="1"/>
        <end position="18"/>
    </location>
</feature>
<evidence type="ECO:0000256" key="9">
    <source>
        <dbReference type="SAM" id="SignalP"/>
    </source>
</evidence>
<dbReference type="OrthoDB" id="889336at2759"/>
<evidence type="ECO:0000256" key="3">
    <source>
        <dbReference type="ARBA" id="ARBA00022692"/>
    </source>
</evidence>
<evidence type="ECO:0000256" key="6">
    <source>
        <dbReference type="ARBA" id="ARBA00023128"/>
    </source>
</evidence>
<evidence type="ECO:0000256" key="5">
    <source>
        <dbReference type="ARBA" id="ARBA00023054"/>
    </source>
</evidence>
<evidence type="ECO:0000313" key="11">
    <source>
        <dbReference type="Proteomes" id="UP000007014"/>
    </source>
</evidence>
<dbReference type="GeneID" id="16994265"/>
<feature type="region of interest" description="Disordered" evidence="8">
    <location>
        <begin position="237"/>
        <end position="261"/>
    </location>
</feature>
<dbReference type="InterPro" id="IPR024461">
    <property type="entry name" value="CCDC90-like"/>
</dbReference>
<accession>M1V5G1</accession>
<keyword evidence="5" id="KW-0175">Coiled coil</keyword>
<dbReference type="AlphaFoldDB" id="M1V5G1"/>
<dbReference type="HOGENOM" id="CLU_1066920_0_0_1"/>
<dbReference type="GO" id="GO:0005739">
    <property type="term" value="C:mitochondrion"/>
    <property type="evidence" value="ECO:0007669"/>
    <property type="project" value="UniProtKB-SubCell"/>
</dbReference>
<sequence>MGGTWRTLLPSAWSLGRAGSPLLSLQLLQQQTCRKGVPGTLPTAAGLLPLVVAGRLRAPVDVRRFRACGEQRAPAGQRIAFDTLKLVRVFEASEFTPKQAEALSSALSQIIADALAYNTEVVATKAEFSALKSEMQILEKADFAVLRSDLQLVEKKVETFMAQIYTELERIENRVIKWVIGAAGTAVMLILGIMRALGGGGGGGGGGGLNGSTKSSLSLSTERGLLVHQAGPVVPGSASAAIPAERPPSSQATSVLNSKSE</sequence>
<keyword evidence="6" id="KW-0496">Mitochondrion</keyword>
<comment type="subcellular location">
    <subcellularLocation>
        <location evidence="2">Membrane</location>
    </subcellularLocation>
    <subcellularLocation>
        <location evidence="1">Mitochondrion</location>
    </subcellularLocation>
</comment>
<keyword evidence="7" id="KW-0472">Membrane</keyword>
<dbReference type="Gene3D" id="1.20.5.340">
    <property type="match status" value="1"/>
</dbReference>
<keyword evidence="9" id="KW-0732">Signal</keyword>
<evidence type="ECO:0000256" key="4">
    <source>
        <dbReference type="ARBA" id="ARBA00022989"/>
    </source>
</evidence>
<name>M1V5G1_CYAM1</name>
<gene>
    <name evidence="10" type="ORF">CYME_CMK267C</name>
</gene>
<dbReference type="Proteomes" id="UP000007014">
    <property type="component" value="Chromosome 11"/>
</dbReference>
<keyword evidence="4" id="KW-1133">Transmembrane helix</keyword>
<dbReference type="GO" id="GO:0016020">
    <property type="term" value="C:membrane"/>
    <property type="evidence" value="ECO:0007669"/>
    <property type="project" value="UniProtKB-SubCell"/>
</dbReference>
<dbReference type="PANTHER" id="PTHR14360:SF1">
    <property type="entry name" value="PROTEIN FMP32, MITOCHONDRIAL"/>
    <property type="match status" value="1"/>
</dbReference>
<dbReference type="PANTHER" id="PTHR14360">
    <property type="entry name" value="PROTEIN FMP32, MITOCHONDRIAL"/>
    <property type="match status" value="1"/>
</dbReference>
<reference evidence="10 11" key="2">
    <citation type="journal article" date="2007" name="BMC Biol.">
        <title>A 100%-complete sequence reveals unusually simple genomic features in the hot-spring red alga Cyanidioschyzon merolae.</title>
        <authorList>
            <person name="Nozaki H."/>
            <person name="Takano H."/>
            <person name="Misumi O."/>
            <person name="Terasawa K."/>
            <person name="Matsuzaki M."/>
            <person name="Maruyama S."/>
            <person name="Nishida K."/>
            <person name="Yagisawa F."/>
            <person name="Yoshida Y."/>
            <person name="Fujiwara T."/>
            <person name="Takio S."/>
            <person name="Tamura K."/>
            <person name="Chung S.J."/>
            <person name="Nakamura S."/>
            <person name="Kuroiwa H."/>
            <person name="Tanaka K."/>
            <person name="Sato N."/>
            <person name="Kuroiwa T."/>
        </authorList>
    </citation>
    <scope>NUCLEOTIDE SEQUENCE [LARGE SCALE GENOMIC DNA]</scope>
    <source>
        <strain evidence="10 11">10D</strain>
    </source>
</reference>
<dbReference type="KEGG" id="cme:CYME_CMK267C"/>
<dbReference type="EMBL" id="AP006493">
    <property type="protein sequence ID" value="BAM80610.1"/>
    <property type="molecule type" value="Genomic_DNA"/>
</dbReference>
<reference evidence="10 11" key="1">
    <citation type="journal article" date="2004" name="Nature">
        <title>Genome sequence of the ultrasmall unicellular red alga Cyanidioschyzon merolae 10D.</title>
        <authorList>
            <person name="Matsuzaki M."/>
            <person name="Misumi O."/>
            <person name="Shin-i T."/>
            <person name="Maruyama S."/>
            <person name="Takahara M."/>
            <person name="Miyagishima S."/>
            <person name="Mori T."/>
            <person name="Nishida K."/>
            <person name="Yagisawa F."/>
            <person name="Nishida K."/>
            <person name="Yoshida Y."/>
            <person name="Nishimura Y."/>
            <person name="Nakao S."/>
            <person name="Kobayashi T."/>
            <person name="Momoyama Y."/>
            <person name="Higashiyama T."/>
            <person name="Minoda A."/>
            <person name="Sano M."/>
            <person name="Nomoto H."/>
            <person name="Oishi K."/>
            <person name="Hayashi H."/>
            <person name="Ohta F."/>
            <person name="Nishizaka S."/>
            <person name="Haga S."/>
            <person name="Miura S."/>
            <person name="Morishita T."/>
            <person name="Kabeya Y."/>
            <person name="Terasawa K."/>
            <person name="Suzuki Y."/>
            <person name="Ishii Y."/>
            <person name="Asakawa S."/>
            <person name="Takano H."/>
            <person name="Ohta N."/>
            <person name="Kuroiwa H."/>
            <person name="Tanaka K."/>
            <person name="Shimizu N."/>
            <person name="Sugano S."/>
            <person name="Sato N."/>
            <person name="Nozaki H."/>
            <person name="Ogasawara N."/>
            <person name="Kohara Y."/>
            <person name="Kuroiwa T."/>
        </authorList>
    </citation>
    <scope>NUCLEOTIDE SEQUENCE [LARGE SCALE GENOMIC DNA]</scope>
    <source>
        <strain evidence="10 11">10D</strain>
    </source>
</reference>
<organism evidence="10 11">
    <name type="scientific">Cyanidioschyzon merolae (strain NIES-3377 / 10D)</name>
    <name type="common">Unicellular red alga</name>
    <dbReference type="NCBI Taxonomy" id="280699"/>
    <lineage>
        <taxon>Eukaryota</taxon>
        <taxon>Rhodophyta</taxon>
        <taxon>Bangiophyceae</taxon>
        <taxon>Cyanidiales</taxon>
        <taxon>Cyanidiaceae</taxon>
        <taxon>Cyanidioschyzon</taxon>
    </lineage>
</organism>
<evidence type="ECO:0000313" key="10">
    <source>
        <dbReference type="EMBL" id="BAM80610.1"/>
    </source>
</evidence>
<keyword evidence="3" id="KW-0812">Transmembrane</keyword>
<evidence type="ECO:0000256" key="2">
    <source>
        <dbReference type="ARBA" id="ARBA00004370"/>
    </source>
</evidence>
<dbReference type="Pfam" id="PF07798">
    <property type="entry name" value="CCDC90-like"/>
    <property type="match status" value="1"/>
</dbReference>
<protein>
    <submittedName>
        <fullName evidence="10">Uncharacterized protein</fullName>
    </submittedName>
</protein>
<feature type="compositionally biased region" description="Polar residues" evidence="8">
    <location>
        <begin position="248"/>
        <end position="261"/>
    </location>
</feature>
<evidence type="ECO:0000256" key="8">
    <source>
        <dbReference type="SAM" id="MobiDB-lite"/>
    </source>
</evidence>
<feature type="chain" id="PRO_5004017838" evidence="9">
    <location>
        <begin position="19"/>
        <end position="261"/>
    </location>
</feature>
<evidence type="ECO:0000256" key="7">
    <source>
        <dbReference type="ARBA" id="ARBA00023136"/>
    </source>
</evidence>